<evidence type="ECO:0000313" key="2">
    <source>
        <dbReference type="EMBL" id="GAI28352.1"/>
    </source>
</evidence>
<evidence type="ECO:0000256" key="1">
    <source>
        <dbReference type="SAM" id="MobiDB-lite"/>
    </source>
</evidence>
<sequence length="102" mass="11111">VKIDLSSVGDSSNQTMYDDGTHGDGTSGDYIYSYEVTVATNATLGMKYLTVTAYDSGDHVSNTEDINLLIESPVKINEIMYDPEGANTGNQWIELYNDGSRS</sequence>
<organism evidence="2">
    <name type="scientific">marine sediment metagenome</name>
    <dbReference type="NCBI Taxonomy" id="412755"/>
    <lineage>
        <taxon>unclassified sequences</taxon>
        <taxon>metagenomes</taxon>
        <taxon>ecological metagenomes</taxon>
    </lineage>
</organism>
<comment type="caution">
    <text evidence="2">The sequence shown here is derived from an EMBL/GenBank/DDBJ whole genome shotgun (WGS) entry which is preliminary data.</text>
</comment>
<name>X1M9N1_9ZZZZ</name>
<accession>X1M9N1</accession>
<gene>
    <name evidence="2" type="ORF">S06H3_24836</name>
</gene>
<proteinExistence type="predicted"/>
<dbReference type="AlphaFoldDB" id="X1M9N1"/>
<dbReference type="NCBIfam" id="NF041940">
    <property type="entry name" value="choice_anch_X"/>
    <property type="match status" value="1"/>
</dbReference>
<reference evidence="2" key="1">
    <citation type="journal article" date="2014" name="Front. Microbiol.">
        <title>High frequency of phylogenetically diverse reductive dehalogenase-homologous genes in deep subseafloor sedimentary metagenomes.</title>
        <authorList>
            <person name="Kawai M."/>
            <person name="Futagami T."/>
            <person name="Toyoda A."/>
            <person name="Takaki Y."/>
            <person name="Nishi S."/>
            <person name="Hori S."/>
            <person name="Arai W."/>
            <person name="Tsubouchi T."/>
            <person name="Morono Y."/>
            <person name="Uchiyama I."/>
            <person name="Ito T."/>
            <person name="Fujiyama A."/>
            <person name="Inagaki F."/>
            <person name="Takami H."/>
        </authorList>
    </citation>
    <scope>NUCLEOTIDE SEQUENCE</scope>
    <source>
        <strain evidence="2">Expedition CK06-06</strain>
    </source>
</reference>
<feature type="non-terminal residue" evidence="2">
    <location>
        <position position="102"/>
    </location>
</feature>
<feature type="non-terminal residue" evidence="2">
    <location>
        <position position="1"/>
    </location>
</feature>
<protein>
    <submittedName>
        <fullName evidence="2">Uncharacterized protein</fullName>
    </submittedName>
</protein>
<feature type="region of interest" description="Disordered" evidence="1">
    <location>
        <begin position="1"/>
        <end position="24"/>
    </location>
</feature>
<dbReference type="EMBL" id="BARV01014004">
    <property type="protein sequence ID" value="GAI28352.1"/>
    <property type="molecule type" value="Genomic_DNA"/>
</dbReference>